<dbReference type="AlphaFoldDB" id="A0AAV4CMH5"/>
<sequence length="115" mass="13558">MVALSLHLQPYQRSYTAAEFIPPIIHCIRRDCCLDTDSFQVAIHQYRDTPDRNMRLSPAICIFGQPNHDFIPIHPGKYLSHKTWYETLSNREEAFRNRHMQDVKRLSAHTCDLTF</sequence>
<organism evidence="1 2">
    <name type="scientific">Plakobranchus ocellatus</name>
    <dbReference type="NCBI Taxonomy" id="259542"/>
    <lineage>
        <taxon>Eukaryota</taxon>
        <taxon>Metazoa</taxon>
        <taxon>Spiralia</taxon>
        <taxon>Lophotrochozoa</taxon>
        <taxon>Mollusca</taxon>
        <taxon>Gastropoda</taxon>
        <taxon>Heterobranchia</taxon>
        <taxon>Euthyneura</taxon>
        <taxon>Panpulmonata</taxon>
        <taxon>Sacoglossa</taxon>
        <taxon>Placobranchoidea</taxon>
        <taxon>Plakobranchidae</taxon>
        <taxon>Plakobranchus</taxon>
    </lineage>
</organism>
<proteinExistence type="predicted"/>
<gene>
    <name evidence="1" type="ORF">PoB_005948200</name>
</gene>
<keyword evidence="2" id="KW-1185">Reference proteome</keyword>
<protein>
    <submittedName>
        <fullName evidence="1">Uncharacterized protein</fullName>
    </submittedName>
</protein>
<name>A0AAV4CMH5_9GAST</name>
<reference evidence="1 2" key="1">
    <citation type="journal article" date="2021" name="Elife">
        <title>Chloroplast acquisition without the gene transfer in kleptoplastic sea slugs, Plakobranchus ocellatus.</title>
        <authorList>
            <person name="Maeda T."/>
            <person name="Takahashi S."/>
            <person name="Yoshida T."/>
            <person name="Shimamura S."/>
            <person name="Takaki Y."/>
            <person name="Nagai Y."/>
            <person name="Toyoda A."/>
            <person name="Suzuki Y."/>
            <person name="Arimoto A."/>
            <person name="Ishii H."/>
            <person name="Satoh N."/>
            <person name="Nishiyama T."/>
            <person name="Hasebe M."/>
            <person name="Maruyama T."/>
            <person name="Minagawa J."/>
            <person name="Obokata J."/>
            <person name="Shigenobu S."/>
        </authorList>
    </citation>
    <scope>NUCLEOTIDE SEQUENCE [LARGE SCALE GENOMIC DNA]</scope>
</reference>
<dbReference type="EMBL" id="BLXT01006709">
    <property type="protein sequence ID" value="GFO32977.1"/>
    <property type="molecule type" value="Genomic_DNA"/>
</dbReference>
<evidence type="ECO:0000313" key="1">
    <source>
        <dbReference type="EMBL" id="GFO32977.1"/>
    </source>
</evidence>
<evidence type="ECO:0000313" key="2">
    <source>
        <dbReference type="Proteomes" id="UP000735302"/>
    </source>
</evidence>
<comment type="caution">
    <text evidence="1">The sequence shown here is derived from an EMBL/GenBank/DDBJ whole genome shotgun (WGS) entry which is preliminary data.</text>
</comment>
<accession>A0AAV4CMH5</accession>
<dbReference type="Proteomes" id="UP000735302">
    <property type="component" value="Unassembled WGS sequence"/>
</dbReference>